<dbReference type="GO" id="GO:0070072">
    <property type="term" value="P:vacuolar proton-transporting V-type ATPase complex assembly"/>
    <property type="evidence" value="ECO:0007669"/>
    <property type="project" value="InterPro"/>
</dbReference>
<dbReference type="GO" id="GO:0051082">
    <property type="term" value="F:unfolded protein binding"/>
    <property type="evidence" value="ECO:0007669"/>
    <property type="project" value="TreeGrafter"/>
</dbReference>
<dbReference type="Pfam" id="PF21730">
    <property type="entry name" value="Vma22_CCDC115"/>
    <property type="match status" value="1"/>
</dbReference>
<dbReference type="Proteomes" id="UP001151516">
    <property type="component" value="Unassembled WGS sequence"/>
</dbReference>
<dbReference type="EMBL" id="JANBTX010000226">
    <property type="protein sequence ID" value="KAJ2684213.1"/>
    <property type="molecule type" value="Genomic_DNA"/>
</dbReference>
<feature type="compositionally biased region" description="Basic and acidic residues" evidence="2">
    <location>
        <begin position="90"/>
        <end position="108"/>
    </location>
</feature>
<feature type="compositionally biased region" description="Acidic residues" evidence="2">
    <location>
        <begin position="118"/>
        <end position="127"/>
    </location>
</feature>
<gene>
    <name evidence="3" type="ORF">IWW39_005041</name>
</gene>
<dbReference type="AlphaFoldDB" id="A0A9W8L2T5"/>
<reference evidence="3" key="1">
    <citation type="submission" date="2022-07" db="EMBL/GenBank/DDBJ databases">
        <title>Phylogenomic reconstructions and comparative analyses of Kickxellomycotina fungi.</title>
        <authorList>
            <person name="Reynolds N.K."/>
            <person name="Stajich J.E."/>
            <person name="Barry K."/>
            <person name="Grigoriev I.V."/>
            <person name="Crous P."/>
            <person name="Smith M.E."/>
        </authorList>
    </citation>
    <scope>NUCLEOTIDE SEQUENCE</scope>
    <source>
        <strain evidence="3">CBS 109367</strain>
    </source>
</reference>
<dbReference type="InterPro" id="IPR040357">
    <property type="entry name" value="Vma22/CCDC115"/>
</dbReference>
<accession>A0A9W8L2T5</accession>
<dbReference type="OrthoDB" id="408631at2759"/>
<organism evidence="3 4">
    <name type="scientific">Coemansia spiralis</name>
    <dbReference type="NCBI Taxonomy" id="417178"/>
    <lineage>
        <taxon>Eukaryota</taxon>
        <taxon>Fungi</taxon>
        <taxon>Fungi incertae sedis</taxon>
        <taxon>Zoopagomycota</taxon>
        <taxon>Kickxellomycotina</taxon>
        <taxon>Kickxellomycetes</taxon>
        <taxon>Kickxellales</taxon>
        <taxon>Kickxellaceae</taxon>
        <taxon>Coemansia</taxon>
    </lineage>
</organism>
<proteinExistence type="predicted"/>
<keyword evidence="4" id="KW-1185">Reference proteome</keyword>
<name>A0A9W8L2T5_9FUNG</name>
<evidence type="ECO:0000313" key="3">
    <source>
        <dbReference type="EMBL" id="KAJ2684213.1"/>
    </source>
</evidence>
<dbReference type="PANTHER" id="PTHR31996">
    <property type="entry name" value="COILED-COIL DOMAIN-CONTAINING PROTEIN 115"/>
    <property type="match status" value="1"/>
</dbReference>
<dbReference type="GO" id="GO:1990871">
    <property type="term" value="C:Vma12-Vma22 assembly complex"/>
    <property type="evidence" value="ECO:0007669"/>
    <property type="project" value="TreeGrafter"/>
</dbReference>
<dbReference type="PANTHER" id="PTHR31996:SF2">
    <property type="entry name" value="COILED-COIL DOMAIN-CONTAINING PROTEIN 115"/>
    <property type="match status" value="1"/>
</dbReference>
<sequence>MSESTPSPALIDSQLLELFGCVAEYQQLRDSSSSLLRQSFFNLAQAKRSAGYQWISPDLYSGRARAIATVSIDEEHPVSMRVVRNNSHTGSDDKQEQDSDKDNADSGLRRRGQRSSDEAEDEEDSPGDAEKPAKKQRAAAGNDPLLWFGMLVPPALKSAQSGFVSSLDQLVRLAQLKHRIAQQQLALQEIMSAAAP</sequence>
<feature type="region of interest" description="Disordered" evidence="2">
    <location>
        <begin position="78"/>
        <end position="138"/>
    </location>
</feature>
<evidence type="ECO:0000256" key="2">
    <source>
        <dbReference type="SAM" id="MobiDB-lite"/>
    </source>
</evidence>
<protein>
    <recommendedName>
        <fullName evidence="1">Vacuolar ATPase assembly protein VMA22</fullName>
    </recommendedName>
</protein>
<evidence type="ECO:0000256" key="1">
    <source>
        <dbReference type="ARBA" id="ARBA00093634"/>
    </source>
</evidence>
<evidence type="ECO:0000313" key="4">
    <source>
        <dbReference type="Proteomes" id="UP001151516"/>
    </source>
</evidence>
<comment type="caution">
    <text evidence="3">The sequence shown here is derived from an EMBL/GenBank/DDBJ whole genome shotgun (WGS) entry which is preliminary data.</text>
</comment>